<reference evidence="1 2" key="1">
    <citation type="journal article" date="2019" name="Commun. Biol.">
        <title>The bagworm genome reveals a unique fibroin gene that provides high tensile strength.</title>
        <authorList>
            <person name="Kono N."/>
            <person name="Nakamura H."/>
            <person name="Ohtoshi R."/>
            <person name="Tomita M."/>
            <person name="Numata K."/>
            <person name="Arakawa K."/>
        </authorList>
    </citation>
    <scope>NUCLEOTIDE SEQUENCE [LARGE SCALE GENOMIC DNA]</scope>
</reference>
<dbReference type="EMBL" id="BGZK01000399">
    <property type="protein sequence ID" value="GBP41452.1"/>
    <property type="molecule type" value="Genomic_DNA"/>
</dbReference>
<proteinExistence type="predicted"/>
<dbReference type="Proteomes" id="UP000299102">
    <property type="component" value="Unassembled WGS sequence"/>
</dbReference>
<name>A0A4C1VSW0_EUMVA</name>
<keyword evidence="2" id="KW-1185">Reference proteome</keyword>
<dbReference type="AlphaFoldDB" id="A0A4C1VSW0"/>
<organism evidence="1 2">
    <name type="scientific">Eumeta variegata</name>
    <name type="common">Bagworm moth</name>
    <name type="synonym">Eumeta japonica</name>
    <dbReference type="NCBI Taxonomy" id="151549"/>
    <lineage>
        <taxon>Eukaryota</taxon>
        <taxon>Metazoa</taxon>
        <taxon>Ecdysozoa</taxon>
        <taxon>Arthropoda</taxon>
        <taxon>Hexapoda</taxon>
        <taxon>Insecta</taxon>
        <taxon>Pterygota</taxon>
        <taxon>Neoptera</taxon>
        <taxon>Endopterygota</taxon>
        <taxon>Lepidoptera</taxon>
        <taxon>Glossata</taxon>
        <taxon>Ditrysia</taxon>
        <taxon>Tineoidea</taxon>
        <taxon>Psychidae</taxon>
        <taxon>Oiketicinae</taxon>
        <taxon>Eumeta</taxon>
    </lineage>
</organism>
<sequence>MVPLDNRGSSVWAFEKNGRNKTEASSLRFQSGMERNLFRSAKLISELSWGGDARAARRRRLQLSAHKPSSNKNVRRDLCFMFTFTIRMFVHVDVTDSILLRFAGRTIDTDRRERIPESQRVAVASKKVSGRIGSNRVASARKT</sequence>
<accession>A0A4C1VSW0</accession>
<evidence type="ECO:0000313" key="1">
    <source>
        <dbReference type="EMBL" id="GBP41452.1"/>
    </source>
</evidence>
<gene>
    <name evidence="1" type="ORF">EVAR_36208_1</name>
</gene>
<evidence type="ECO:0000313" key="2">
    <source>
        <dbReference type="Proteomes" id="UP000299102"/>
    </source>
</evidence>
<comment type="caution">
    <text evidence="1">The sequence shown here is derived from an EMBL/GenBank/DDBJ whole genome shotgun (WGS) entry which is preliminary data.</text>
</comment>
<protein>
    <submittedName>
        <fullName evidence="1">Uncharacterized protein</fullName>
    </submittedName>
</protein>